<dbReference type="EMBL" id="BAAAVV010000003">
    <property type="protein sequence ID" value="GAA3164647.1"/>
    <property type="molecule type" value="Genomic_DNA"/>
</dbReference>
<evidence type="ECO:0000313" key="3">
    <source>
        <dbReference type="Proteomes" id="UP001499924"/>
    </source>
</evidence>
<dbReference type="Proteomes" id="UP001499924">
    <property type="component" value="Unassembled WGS sequence"/>
</dbReference>
<proteinExistence type="predicted"/>
<accession>A0ABP6P3Q7</accession>
<gene>
    <name evidence="2" type="ORF">GCM10010531_16240</name>
</gene>
<protein>
    <submittedName>
        <fullName evidence="2">Uncharacterized protein</fullName>
    </submittedName>
</protein>
<organism evidence="2 3">
    <name type="scientific">Blastococcus jejuensis</name>
    <dbReference type="NCBI Taxonomy" id="351224"/>
    <lineage>
        <taxon>Bacteria</taxon>
        <taxon>Bacillati</taxon>
        <taxon>Actinomycetota</taxon>
        <taxon>Actinomycetes</taxon>
        <taxon>Geodermatophilales</taxon>
        <taxon>Geodermatophilaceae</taxon>
        <taxon>Blastococcus</taxon>
    </lineage>
</organism>
<evidence type="ECO:0000256" key="1">
    <source>
        <dbReference type="SAM" id="MobiDB-lite"/>
    </source>
</evidence>
<comment type="caution">
    <text evidence="2">The sequence shown here is derived from an EMBL/GenBank/DDBJ whole genome shotgun (WGS) entry which is preliminary data.</text>
</comment>
<reference evidence="3" key="1">
    <citation type="journal article" date="2019" name="Int. J. Syst. Evol. Microbiol.">
        <title>The Global Catalogue of Microorganisms (GCM) 10K type strain sequencing project: providing services to taxonomists for standard genome sequencing and annotation.</title>
        <authorList>
            <consortium name="The Broad Institute Genomics Platform"/>
            <consortium name="The Broad Institute Genome Sequencing Center for Infectious Disease"/>
            <person name="Wu L."/>
            <person name="Ma J."/>
        </authorList>
    </citation>
    <scope>NUCLEOTIDE SEQUENCE [LARGE SCALE GENOMIC DNA]</scope>
    <source>
        <strain evidence="3">JCM 15614</strain>
    </source>
</reference>
<evidence type="ECO:0000313" key="2">
    <source>
        <dbReference type="EMBL" id="GAA3164647.1"/>
    </source>
</evidence>
<name>A0ABP6P3Q7_9ACTN</name>
<feature type="compositionally biased region" description="Basic and acidic residues" evidence="1">
    <location>
        <begin position="102"/>
        <end position="113"/>
    </location>
</feature>
<feature type="compositionally biased region" description="Basic and acidic residues" evidence="1">
    <location>
        <begin position="120"/>
        <end position="183"/>
    </location>
</feature>
<keyword evidence="3" id="KW-1185">Reference proteome</keyword>
<sequence length="403" mass="42139">MDLISRLGAWALARPRVLVVDAPGSDEHRWRAEAELDRRGWPLGVGPADTDLLLVLGAPGRELAAAVDVVWSQIPAPRARVGLRASDDVAAALDAGRAALRERARSGSFDHRPSPGSLLGKEDEQAHEGMDHGGGHEGMDHGGGHEGMDHGGGHEGMDHGGGHEGMDHGGGHVGMDHGGGHEGHHMHHGGEVAGLPMAMTGPDRDGLELDVLKVSLGPVLPGWPTGLLLRAELQGDVLTGAAFSWLDVESLPAARSELDPRQVGLDHLARFLLVAGWPTAARDARSARDGLRSEDRASRAAAEDLAERLARRVGRSRVLAWTAAGVGCSPRGERTASGGSVTDRLRHWCEVAGGRTGDDIGLPTLEDVADMVDGAEIGTARLVVAALGLEPVPAWPSPESARA</sequence>
<feature type="region of interest" description="Disordered" evidence="1">
    <location>
        <begin position="102"/>
        <end position="199"/>
    </location>
</feature>
<dbReference type="RefSeq" id="WP_344688256.1">
    <property type="nucleotide sequence ID" value="NZ_BAAAVV010000003.1"/>
</dbReference>